<dbReference type="Gene3D" id="3.10.105.10">
    <property type="entry name" value="Dipeptide-binding Protein, Domain 3"/>
    <property type="match status" value="1"/>
</dbReference>
<accession>A0A6J4VVW1</accession>
<gene>
    <name evidence="1" type="ORF">AVDCRST_MAG88-4387</name>
</gene>
<name>A0A6J4VVW1_9BACT</name>
<reference evidence="1" key="1">
    <citation type="submission" date="2020-02" db="EMBL/GenBank/DDBJ databases">
        <authorList>
            <person name="Meier V. D."/>
        </authorList>
    </citation>
    <scope>NUCLEOTIDE SEQUENCE</scope>
    <source>
        <strain evidence="1">AVDCRST_MAG88</strain>
    </source>
</reference>
<dbReference type="EMBL" id="CADCWM010001105">
    <property type="protein sequence ID" value="CAA9588418.1"/>
    <property type="molecule type" value="Genomic_DNA"/>
</dbReference>
<dbReference type="AlphaFoldDB" id="A0A6J4VVW1"/>
<proteinExistence type="predicted"/>
<organism evidence="1">
    <name type="scientific">uncultured Thermomicrobiales bacterium</name>
    <dbReference type="NCBI Taxonomy" id="1645740"/>
    <lineage>
        <taxon>Bacteria</taxon>
        <taxon>Pseudomonadati</taxon>
        <taxon>Thermomicrobiota</taxon>
        <taxon>Thermomicrobia</taxon>
        <taxon>Thermomicrobiales</taxon>
        <taxon>environmental samples</taxon>
    </lineage>
</organism>
<sequence length="123" mass="14445">VLGHGGSVRDPYFTLRLYHSRYSLPTGERATYPYRWKNEQYDQLVDQIGSTGENDPKLSELFRSAMGIWIKELPDIGLVQWFHRIPTNTTYWTGFPSEENPYINSAYWHRTSPLWIHSIKPAQ</sequence>
<evidence type="ECO:0000313" key="1">
    <source>
        <dbReference type="EMBL" id="CAA9588418.1"/>
    </source>
</evidence>
<dbReference type="SUPFAM" id="SSF53850">
    <property type="entry name" value="Periplasmic binding protein-like II"/>
    <property type="match status" value="1"/>
</dbReference>
<protein>
    <submittedName>
        <fullName evidence="1">Uncharacterized protein</fullName>
    </submittedName>
</protein>
<dbReference type="Gene3D" id="3.40.190.10">
    <property type="entry name" value="Periplasmic binding protein-like II"/>
    <property type="match status" value="1"/>
</dbReference>
<feature type="non-terminal residue" evidence="1">
    <location>
        <position position="1"/>
    </location>
</feature>